<dbReference type="AlphaFoldDB" id="A0A812EXT1"/>
<dbReference type="EMBL" id="CAJNAQ010000002">
    <property type="protein sequence ID" value="CAE6486946.1"/>
    <property type="molecule type" value="Genomic_DNA"/>
</dbReference>
<gene>
    <name evidence="3" type="ORF">NUZ5A_20236</name>
</gene>
<evidence type="ECO:0000259" key="2">
    <source>
        <dbReference type="Pfam" id="PF02719"/>
    </source>
</evidence>
<dbReference type="SUPFAM" id="SSF51735">
    <property type="entry name" value="NAD(P)-binding Rossmann-fold domains"/>
    <property type="match status" value="1"/>
</dbReference>
<dbReference type="CDD" id="cd05237">
    <property type="entry name" value="UDP_invert_4-6DH_SDR_e"/>
    <property type="match status" value="1"/>
</dbReference>
<reference evidence="3" key="1">
    <citation type="submission" date="2021-02" db="EMBL/GenBank/DDBJ databases">
        <authorList>
            <person name="Han P."/>
        </authorList>
    </citation>
    <scope>NUCLEOTIDE SEQUENCE</scope>
    <source>
        <strain evidence="3">Candidatus Nitrosotenuis uzonensis 5A</strain>
    </source>
</reference>
<dbReference type="PANTHER" id="PTHR43318:SF2">
    <property type="entry name" value="UDP-N-ACETYLGLUCOSAMINE 4,6-DEHYDRATASE (INVERTING)"/>
    <property type="match status" value="1"/>
</dbReference>
<comment type="similarity">
    <text evidence="1">Belongs to the polysaccharide synthase family.</text>
</comment>
<sequence>MFSGKKILITGGTGSLGQALTKKILKTDVDTIRIYSRNELKQINMESELKDSRLRFLIGDIRDKERLRRAMEDIDIVIHAAALKHINVAEYNPFEAVKTNVYGAQNIVECCLDSEIESVLAVSTDKAVSPFNTYGATKFLMERLFISANFYKGNRQTNFFCVRYGNVLGSSGSVIPKFAEQILTGKKVTITDPTMTRFNITMNQALDLIMRALEHGQGGETFIPKLKAYQLGTLRDALVELLGNDTGIERIPVRPGEKFHESLISKDEMRNVFENDYDYVLIDNQVQNSNITRTLLHTSRQDEYISNKVPQLTKDELKEIILKEKILSIH</sequence>
<dbReference type="Gene3D" id="3.40.50.720">
    <property type="entry name" value="NAD(P)-binding Rossmann-like Domain"/>
    <property type="match status" value="1"/>
</dbReference>
<dbReference type="InterPro" id="IPR051203">
    <property type="entry name" value="Polysaccharide_Synthase-Rel"/>
</dbReference>
<organism evidence="3 4">
    <name type="scientific">Candidatus Nitrosotenuis uzonensis</name>
    <dbReference type="NCBI Taxonomy" id="1407055"/>
    <lineage>
        <taxon>Archaea</taxon>
        <taxon>Nitrososphaerota</taxon>
        <taxon>Candidatus Nitrosotenuis</taxon>
    </lineage>
</organism>
<dbReference type="RefSeq" id="WP_205097917.1">
    <property type="nucleotide sequence ID" value="NZ_CAJNAQ010000002.1"/>
</dbReference>
<accession>A0A812EXT1</accession>
<dbReference type="InterPro" id="IPR036291">
    <property type="entry name" value="NAD(P)-bd_dom_sf"/>
</dbReference>
<dbReference type="PANTHER" id="PTHR43318">
    <property type="entry name" value="UDP-N-ACETYLGLUCOSAMINE 4,6-DEHYDRATASE"/>
    <property type="match status" value="1"/>
</dbReference>
<protein>
    <recommendedName>
        <fullName evidence="2">Polysaccharide biosynthesis protein CapD-like domain-containing protein</fullName>
    </recommendedName>
</protein>
<dbReference type="Proteomes" id="UP000655759">
    <property type="component" value="Unassembled WGS sequence"/>
</dbReference>
<evidence type="ECO:0000313" key="3">
    <source>
        <dbReference type="EMBL" id="CAE6486946.1"/>
    </source>
</evidence>
<evidence type="ECO:0000256" key="1">
    <source>
        <dbReference type="ARBA" id="ARBA00007430"/>
    </source>
</evidence>
<proteinExistence type="inferred from homology"/>
<comment type="caution">
    <text evidence="3">The sequence shown here is derived from an EMBL/GenBank/DDBJ whole genome shotgun (WGS) entry which is preliminary data.</text>
</comment>
<name>A0A812EXT1_9ARCH</name>
<evidence type="ECO:0000313" key="4">
    <source>
        <dbReference type="Proteomes" id="UP000655759"/>
    </source>
</evidence>
<dbReference type="Pfam" id="PF02719">
    <property type="entry name" value="Polysacc_synt_2"/>
    <property type="match status" value="1"/>
</dbReference>
<dbReference type="InterPro" id="IPR003869">
    <property type="entry name" value="Polysac_CapD-like"/>
</dbReference>
<feature type="domain" description="Polysaccharide biosynthesis protein CapD-like" evidence="2">
    <location>
        <begin position="7"/>
        <end position="274"/>
    </location>
</feature>